<feature type="repeat" description="PPR" evidence="2">
    <location>
        <begin position="259"/>
        <end position="293"/>
    </location>
</feature>
<accession>A0A484NAF4</accession>
<dbReference type="PANTHER" id="PTHR47932:SF63">
    <property type="entry name" value="OS08G0290000 PROTEIN"/>
    <property type="match status" value="1"/>
</dbReference>
<dbReference type="Pfam" id="PF13041">
    <property type="entry name" value="PPR_2"/>
    <property type="match status" value="3"/>
</dbReference>
<sequence length="398" mass="44922">MNLRENKWKTVEQICSGLPMSVMTRVFGEFRNSPQSILEFYNRIGGAKSISDSLECSCVVLRVLVFYKHYDDALGLIKELMIKKGVLPLELLGGLMDSRDVGCRNDAVFDTLVRACTQIRLTDGGYEVIKKLRAHGYMVSIHAMNNFLDHLSKLDDNRRFWTMYKDMVSCGYIENVYTYNVVIHALCNENLITYGTMINGFCRVGKFETAVEVYDELINTKKNPNLVIYNSIVDGLCKEASLDAAKAMVDALKETCVYDVVTFNTLLNGYCINGEVEKAFRLFCNMRKGGVLMNRVSYNIMIKMMCKCGLIQHAKEILSMMIKEGICPDGVTYTTMITSANKISSLDEVLKLHDYMVLQGIIPDRDTYKAVVSPHLVNSMVTPCENQSTSVHACALRF</sequence>
<evidence type="ECO:0000256" key="2">
    <source>
        <dbReference type="PROSITE-ProRule" id="PRU00708"/>
    </source>
</evidence>
<keyword evidence="1" id="KW-0677">Repeat</keyword>
<evidence type="ECO:0008006" key="5">
    <source>
        <dbReference type="Google" id="ProtNLM"/>
    </source>
</evidence>
<dbReference type="InterPro" id="IPR011990">
    <property type="entry name" value="TPR-like_helical_dom_sf"/>
</dbReference>
<protein>
    <recommendedName>
        <fullName evidence="5">Pentacotripeptide-repeat region of PRORP domain-containing protein</fullName>
    </recommendedName>
</protein>
<dbReference type="EMBL" id="OOIL02006271">
    <property type="protein sequence ID" value="VFQ96834.1"/>
    <property type="molecule type" value="Genomic_DNA"/>
</dbReference>
<feature type="repeat" description="PPR" evidence="2">
    <location>
        <begin position="329"/>
        <end position="363"/>
    </location>
</feature>
<dbReference type="PANTHER" id="PTHR47932">
    <property type="entry name" value="ATPASE EXPRESSION PROTEIN 3"/>
    <property type="match status" value="1"/>
</dbReference>
<keyword evidence="4" id="KW-1185">Reference proteome</keyword>
<dbReference type="Gene3D" id="1.25.40.10">
    <property type="entry name" value="Tetratricopeptide repeat domain"/>
    <property type="match status" value="3"/>
</dbReference>
<dbReference type="Proteomes" id="UP000595140">
    <property type="component" value="Unassembled WGS sequence"/>
</dbReference>
<dbReference type="AlphaFoldDB" id="A0A484NAF4"/>
<feature type="repeat" description="PPR" evidence="2">
    <location>
        <begin position="190"/>
        <end position="224"/>
    </location>
</feature>
<feature type="repeat" description="PPR" evidence="2">
    <location>
        <begin position="294"/>
        <end position="328"/>
    </location>
</feature>
<dbReference type="Pfam" id="PF13812">
    <property type="entry name" value="PPR_3"/>
    <property type="match status" value="1"/>
</dbReference>
<proteinExistence type="predicted"/>
<dbReference type="PROSITE" id="PS51375">
    <property type="entry name" value="PPR"/>
    <property type="match status" value="4"/>
</dbReference>
<evidence type="ECO:0000313" key="4">
    <source>
        <dbReference type="Proteomes" id="UP000595140"/>
    </source>
</evidence>
<name>A0A484NAF4_9ASTE</name>
<reference evidence="3 4" key="1">
    <citation type="submission" date="2018-04" db="EMBL/GenBank/DDBJ databases">
        <authorList>
            <person name="Vogel A."/>
        </authorList>
    </citation>
    <scope>NUCLEOTIDE SEQUENCE [LARGE SCALE GENOMIC DNA]</scope>
</reference>
<organism evidence="3 4">
    <name type="scientific">Cuscuta campestris</name>
    <dbReference type="NCBI Taxonomy" id="132261"/>
    <lineage>
        <taxon>Eukaryota</taxon>
        <taxon>Viridiplantae</taxon>
        <taxon>Streptophyta</taxon>
        <taxon>Embryophyta</taxon>
        <taxon>Tracheophyta</taxon>
        <taxon>Spermatophyta</taxon>
        <taxon>Magnoliopsida</taxon>
        <taxon>eudicotyledons</taxon>
        <taxon>Gunneridae</taxon>
        <taxon>Pentapetalae</taxon>
        <taxon>asterids</taxon>
        <taxon>lamiids</taxon>
        <taxon>Solanales</taxon>
        <taxon>Convolvulaceae</taxon>
        <taxon>Cuscuteae</taxon>
        <taxon>Cuscuta</taxon>
        <taxon>Cuscuta subgen. Grammica</taxon>
        <taxon>Cuscuta sect. Cleistogrammica</taxon>
    </lineage>
</organism>
<evidence type="ECO:0000313" key="3">
    <source>
        <dbReference type="EMBL" id="VFQ96834.1"/>
    </source>
</evidence>
<dbReference type="InterPro" id="IPR002885">
    <property type="entry name" value="PPR_rpt"/>
</dbReference>
<evidence type="ECO:0000256" key="1">
    <source>
        <dbReference type="ARBA" id="ARBA00022737"/>
    </source>
</evidence>
<dbReference type="OrthoDB" id="185373at2759"/>
<dbReference type="NCBIfam" id="TIGR00756">
    <property type="entry name" value="PPR"/>
    <property type="match status" value="4"/>
</dbReference>
<gene>
    <name evidence="3" type="ORF">CCAM_LOCUS38610</name>
</gene>